<keyword evidence="2" id="KW-1185">Reference proteome</keyword>
<sequence>MATGRYFTLNTGAHIPALGLGTWRSPTKEVYAAVSTALKRGYRHIDTALIYGNETPVGQAIRNSQIAREQIFLTTKLWNTYHTMVPKGFEDSLKHLGLDYVDLYLMHWPVSMDKDSKALPESEWDFVKTWAEMQKLVDSGLVKAIGVSNFSTKNLQRLLDAESTKIVPAANQVELHPFNPQHKLLRYCADHDIHLTAYSPLGSNTGPLQEEPAIMDMAAKYNKSAAQVLISWAIQRGTSVIPKSVTQSRIKQNFEDFALEDGDFEALNELCQKKTVRIVDPQWGVNVFNSDDN</sequence>
<organism evidence="1 2">
    <name type="scientific">Lipomyces orientalis</name>
    <dbReference type="NCBI Taxonomy" id="1233043"/>
    <lineage>
        <taxon>Eukaryota</taxon>
        <taxon>Fungi</taxon>
        <taxon>Dikarya</taxon>
        <taxon>Ascomycota</taxon>
        <taxon>Saccharomycotina</taxon>
        <taxon>Lipomycetes</taxon>
        <taxon>Lipomycetales</taxon>
        <taxon>Lipomycetaceae</taxon>
        <taxon>Lipomyces</taxon>
    </lineage>
</organism>
<name>A0ACC3TGS1_9ASCO</name>
<gene>
    <name evidence="1" type="ORF">V1517DRAFT_341295</name>
</gene>
<dbReference type="EMBL" id="MU970156">
    <property type="protein sequence ID" value="KAK9319875.1"/>
    <property type="molecule type" value="Genomic_DNA"/>
</dbReference>
<dbReference type="Proteomes" id="UP001489719">
    <property type="component" value="Unassembled WGS sequence"/>
</dbReference>
<evidence type="ECO:0000313" key="2">
    <source>
        <dbReference type="Proteomes" id="UP001489719"/>
    </source>
</evidence>
<reference evidence="2" key="1">
    <citation type="journal article" date="2024" name="Front. Bioeng. Biotechnol.">
        <title>Genome-scale model development and genomic sequencing of the oleaginous clade Lipomyces.</title>
        <authorList>
            <person name="Czajka J.J."/>
            <person name="Han Y."/>
            <person name="Kim J."/>
            <person name="Mondo S.J."/>
            <person name="Hofstad B.A."/>
            <person name="Robles A."/>
            <person name="Haridas S."/>
            <person name="Riley R."/>
            <person name="LaButti K."/>
            <person name="Pangilinan J."/>
            <person name="Andreopoulos W."/>
            <person name="Lipzen A."/>
            <person name="Yan J."/>
            <person name="Wang M."/>
            <person name="Ng V."/>
            <person name="Grigoriev I.V."/>
            <person name="Spatafora J.W."/>
            <person name="Magnuson J.K."/>
            <person name="Baker S.E."/>
            <person name="Pomraning K.R."/>
        </authorList>
    </citation>
    <scope>NUCLEOTIDE SEQUENCE [LARGE SCALE GENOMIC DNA]</scope>
    <source>
        <strain evidence="2">CBS 10300</strain>
    </source>
</reference>
<evidence type="ECO:0000313" key="1">
    <source>
        <dbReference type="EMBL" id="KAK9319875.1"/>
    </source>
</evidence>
<protein>
    <submittedName>
        <fullName evidence="1">NADP-dependent oxidoreductase domain-containing protein</fullName>
    </submittedName>
</protein>
<proteinExistence type="predicted"/>
<accession>A0ACC3TGS1</accession>
<comment type="caution">
    <text evidence="1">The sequence shown here is derived from an EMBL/GenBank/DDBJ whole genome shotgun (WGS) entry which is preliminary data.</text>
</comment>